<sequence>MSKVYLLDKPKFRADTCVCLAFQCLVREPELTMFYEAALAHVELISMLLDLRLGFGIEKDVMKKHEQI</sequence>
<reference evidence="2" key="1">
    <citation type="submission" date="2014-09" db="EMBL/GenBank/DDBJ databases">
        <authorList>
            <person name="Sharma Rahul"/>
            <person name="Thines Marco"/>
        </authorList>
    </citation>
    <scope>NUCLEOTIDE SEQUENCE [LARGE SCALE GENOMIC DNA]</scope>
</reference>
<dbReference type="GeneID" id="36405256"/>
<accession>A0A0P1AGF4</accession>
<dbReference type="RefSeq" id="XP_024576346.1">
    <property type="nucleotide sequence ID" value="XM_024725585.1"/>
</dbReference>
<evidence type="ECO:0000313" key="1">
    <source>
        <dbReference type="EMBL" id="CEG39977.1"/>
    </source>
</evidence>
<protein>
    <submittedName>
        <fullName evidence="1">Uncharacterized protein</fullName>
    </submittedName>
</protein>
<dbReference type="EMBL" id="CCYD01000451">
    <property type="protein sequence ID" value="CEG39977.1"/>
    <property type="molecule type" value="Genomic_DNA"/>
</dbReference>
<name>A0A0P1AGF4_PLAHL</name>
<proteinExistence type="predicted"/>
<dbReference type="AlphaFoldDB" id="A0A0P1AGF4"/>
<keyword evidence="2" id="KW-1185">Reference proteome</keyword>
<organism evidence="1 2">
    <name type="scientific">Plasmopara halstedii</name>
    <name type="common">Downy mildew of sunflower</name>
    <dbReference type="NCBI Taxonomy" id="4781"/>
    <lineage>
        <taxon>Eukaryota</taxon>
        <taxon>Sar</taxon>
        <taxon>Stramenopiles</taxon>
        <taxon>Oomycota</taxon>
        <taxon>Peronosporomycetes</taxon>
        <taxon>Peronosporales</taxon>
        <taxon>Peronosporaceae</taxon>
        <taxon>Plasmopara</taxon>
    </lineage>
</organism>
<dbReference type="Proteomes" id="UP000054928">
    <property type="component" value="Unassembled WGS sequence"/>
</dbReference>
<evidence type="ECO:0000313" key="2">
    <source>
        <dbReference type="Proteomes" id="UP000054928"/>
    </source>
</evidence>